<dbReference type="SUPFAM" id="SSF51197">
    <property type="entry name" value="Clavaminate synthase-like"/>
    <property type="match status" value="1"/>
</dbReference>
<organism evidence="5 6">
    <name type="scientific">Rhodococcus triatomae</name>
    <dbReference type="NCBI Taxonomy" id="300028"/>
    <lineage>
        <taxon>Bacteria</taxon>
        <taxon>Bacillati</taxon>
        <taxon>Actinomycetota</taxon>
        <taxon>Actinomycetes</taxon>
        <taxon>Mycobacteriales</taxon>
        <taxon>Nocardiaceae</taxon>
        <taxon>Rhodococcus</taxon>
    </lineage>
</organism>
<dbReference type="PANTHER" id="PTHR47990">
    <property type="entry name" value="2-OXOGLUTARATE (2OG) AND FE(II)-DEPENDENT OXYGENASE SUPERFAMILY PROTEIN-RELATED"/>
    <property type="match status" value="1"/>
</dbReference>
<dbReference type="InterPro" id="IPR027443">
    <property type="entry name" value="IPNS-like_sf"/>
</dbReference>
<dbReference type="Gene3D" id="2.60.120.330">
    <property type="entry name" value="B-lactam Antibiotic, Isopenicillin N Synthase, Chain"/>
    <property type="match status" value="1"/>
</dbReference>
<evidence type="ECO:0000259" key="4">
    <source>
        <dbReference type="PROSITE" id="PS51471"/>
    </source>
</evidence>
<dbReference type="EMBL" id="FNDN01000008">
    <property type="protein sequence ID" value="SDI52727.1"/>
    <property type="molecule type" value="Genomic_DNA"/>
</dbReference>
<keyword evidence="2" id="KW-0045">Antibiotic biosynthesis</keyword>
<dbReference type="Pfam" id="PF03171">
    <property type="entry name" value="2OG-FeII_Oxy"/>
    <property type="match status" value="1"/>
</dbReference>
<keyword evidence="6" id="KW-1185">Reference proteome</keyword>
<dbReference type="PRINTS" id="PR00682">
    <property type="entry name" value="IPNSYNTHASE"/>
</dbReference>
<dbReference type="OrthoDB" id="21825at2"/>
<keyword evidence="3" id="KW-0560">Oxidoreductase</keyword>
<name>A0A1G8LB82_9NOCA</name>
<dbReference type="Proteomes" id="UP000183263">
    <property type="component" value="Unassembled WGS sequence"/>
</dbReference>
<proteinExistence type="inferred from homology"/>
<evidence type="ECO:0000256" key="1">
    <source>
        <dbReference type="ARBA" id="ARBA00004792"/>
    </source>
</evidence>
<dbReference type="InterPro" id="IPR026992">
    <property type="entry name" value="DIOX_N"/>
</dbReference>
<feature type="domain" description="Fe2OG dioxygenase" evidence="4">
    <location>
        <begin position="187"/>
        <end position="295"/>
    </location>
</feature>
<keyword evidence="3" id="KW-0479">Metal-binding</keyword>
<evidence type="ECO:0000313" key="5">
    <source>
        <dbReference type="EMBL" id="SDI52727.1"/>
    </source>
</evidence>
<keyword evidence="3" id="KW-0408">Iron</keyword>
<comment type="similarity">
    <text evidence="3">Belongs to the iron/ascorbate-dependent oxidoreductase family.</text>
</comment>
<dbReference type="GO" id="GO:0016491">
    <property type="term" value="F:oxidoreductase activity"/>
    <property type="evidence" value="ECO:0007669"/>
    <property type="project" value="UniProtKB-KW"/>
</dbReference>
<accession>A0A1G8LB82</accession>
<dbReference type="InterPro" id="IPR050231">
    <property type="entry name" value="Iron_ascorbate_oxido_reductase"/>
</dbReference>
<dbReference type="PROSITE" id="PS51471">
    <property type="entry name" value="FE2OG_OXY"/>
    <property type="match status" value="1"/>
</dbReference>
<sequence>MTDTPSRQDEPFEVPVIDIRPYIDGGSRTDRDRVAWEIDRACEQVGFIQILGHGIPDDVLDGLAGAVDSFFGLPLAEKKAYRVEGANRGYSPPKSESLSLSLGVESSGRMNDFFEAFNVGVEARSFTALDLHERDYGVNVWPDVADFRPRVERYFAHAARVARTLTTIFADALGESDDYFDPLTDHSIDVLRMNNYALPEGPVTLDGDLTGMGEHTDFGIVTVLWADRVAGLQVLGTDGVWHDVAPAENALLINLGDLTARLTNDRWMSTLHRVKPPVVDGTIMRRRSVAFFHDGNADAVISTLPSHLDADGGLAYEPITVRDHIAAKLAGSRQGKANTAAVREAARVLAAHGATNDGGTGR</sequence>
<evidence type="ECO:0000256" key="2">
    <source>
        <dbReference type="ARBA" id="ARBA00023194"/>
    </source>
</evidence>
<dbReference type="InterPro" id="IPR044861">
    <property type="entry name" value="IPNS-like_FE2OG_OXY"/>
</dbReference>
<reference evidence="5 6" key="1">
    <citation type="submission" date="2016-10" db="EMBL/GenBank/DDBJ databases">
        <authorList>
            <person name="de Groot N.N."/>
        </authorList>
    </citation>
    <scope>NUCLEOTIDE SEQUENCE [LARGE SCALE GENOMIC DNA]</scope>
    <source>
        <strain evidence="5 6">DSM 44892</strain>
    </source>
</reference>
<evidence type="ECO:0000313" key="6">
    <source>
        <dbReference type="Proteomes" id="UP000183263"/>
    </source>
</evidence>
<evidence type="ECO:0000256" key="3">
    <source>
        <dbReference type="RuleBase" id="RU003682"/>
    </source>
</evidence>
<dbReference type="AlphaFoldDB" id="A0A1G8LB82"/>
<dbReference type="GO" id="GO:0017000">
    <property type="term" value="P:antibiotic biosynthetic process"/>
    <property type="evidence" value="ECO:0007669"/>
    <property type="project" value="UniProtKB-KW"/>
</dbReference>
<dbReference type="RefSeq" id="WP_072738622.1">
    <property type="nucleotide sequence ID" value="NZ_CP048813.1"/>
</dbReference>
<comment type="pathway">
    <text evidence="1">Antibiotic biosynthesis.</text>
</comment>
<dbReference type="Pfam" id="PF14226">
    <property type="entry name" value="DIOX_N"/>
    <property type="match status" value="1"/>
</dbReference>
<dbReference type="GO" id="GO:0046872">
    <property type="term" value="F:metal ion binding"/>
    <property type="evidence" value="ECO:0007669"/>
    <property type="project" value="UniProtKB-KW"/>
</dbReference>
<protein>
    <submittedName>
        <fullName evidence="5">Isopenicillin N synthase</fullName>
    </submittedName>
</protein>
<dbReference type="InterPro" id="IPR005123">
    <property type="entry name" value="Oxoglu/Fe-dep_dioxygenase_dom"/>
</dbReference>
<gene>
    <name evidence="5" type="ORF">SAMN05444695_108113</name>
</gene>